<protein>
    <submittedName>
        <fullName evidence="2">Unnamed protein product</fullName>
    </submittedName>
</protein>
<evidence type="ECO:0000313" key="2">
    <source>
        <dbReference type="EMBL" id="GMG34603.1"/>
    </source>
</evidence>
<organism evidence="2 3">
    <name type="scientific">Ambrosiozyma monospora</name>
    <name type="common">Yeast</name>
    <name type="synonym">Endomycopsis monosporus</name>
    <dbReference type="NCBI Taxonomy" id="43982"/>
    <lineage>
        <taxon>Eukaryota</taxon>
        <taxon>Fungi</taxon>
        <taxon>Dikarya</taxon>
        <taxon>Ascomycota</taxon>
        <taxon>Saccharomycotina</taxon>
        <taxon>Pichiomycetes</taxon>
        <taxon>Pichiales</taxon>
        <taxon>Pichiaceae</taxon>
        <taxon>Ambrosiozyma</taxon>
    </lineage>
</organism>
<accession>A0A9W6Z0J3</accession>
<dbReference type="AlphaFoldDB" id="A0A9W6Z0J3"/>
<dbReference type="Pfam" id="PF02201">
    <property type="entry name" value="SWIB"/>
    <property type="match status" value="1"/>
</dbReference>
<proteinExistence type="predicted"/>
<dbReference type="Proteomes" id="UP001165063">
    <property type="component" value="Unassembled WGS sequence"/>
</dbReference>
<feature type="domain" description="DM2" evidence="1">
    <location>
        <begin position="8"/>
        <end position="91"/>
    </location>
</feature>
<comment type="caution">
    <text evidence="2">The sequence shown here is derived from an EMBL/GenBank/DDBJ whole genome shotgun (WGS) entry which is preliminary data.</text>
</comment>
<evidence type="ECO:0000313" key="3">
    <source>
        <dbReference type="Proteomes" id="UP001165063"/>
    </source>
</evidence>
<dbReference type="InterPro" id="IPR003121">
    <property type="entry name" value="SWIB_MDM2_domain"/>
</dbReference>
<keyword evidence="3" id="KW-1185">Reference proteome</keyword>
<dbReference type="EMBL" id="BSXU01002134">
    <property type="protein sequence ID" value="GMG34603.1"/>
    <property type="molecule type" value="Genomic_DNA"/>
</dbReference>
<dbReference type="Gene3D" id="1.10.245.10">
    <property type="entry name" value="SWIB/MDM2 domain"/>
    <property type="match status" value="1"/>
</dbReference>
<evidence type="ECO:0000259" key="1">
    <source>
        <dbReference type="Pfam" id="PF02201"/>
    </source>
</evidence>
<dbReference type="SUPFAM" id="SSF47592">
    <property type="entry name" value="SWIB/MDM2 domain"/>
    <property type="match status" value="1"/>
</dbReference>
<name>A0A9W6Z0J3_AMBMO</name>
<sequence length="250" mass="28579">MFPSKLQILKESLIELVGANEITQSDCIHKIFSYIKMNNLFEVKTVQEPSRDPQQQPTQQQIVTIKADDLLYRIFEANSLTFPQIMEALSTKLLKPIEPIRLQYSINTLRNTTLGDVIIDLKVNSKLVDPKVKPGAKELESVTQLLTESIMNEKSLADLATLNKNLALNLQLLNYSKLKYDFYQRLSENPAEFLNTLQEKNDMYLKILSSDSMSFGSGGLIDEEIVRRSDFYTDEFLSQHINLLLNSGRL</sequence>
<gene>
    <name evidence="2" type="ORF">Amon01_000442900</name>
</gene>
<dbReference type="OrthoDB" id="10263741at2759"/>
<dbReference type="InterPro" id="IPR036885">
    <property type="entry name" value="SWIB_MDM2_dom_sf"/>
</dbReference>
<reference evidence="2" key="1">
    <citation type="submission" date="2023-04" db="EMBL/GenBank/DDBJ databases">
        <title>Ambrosiozyma monospora NBRC 1965.</title>
        <authorList>
            <person name="Ichikawa N."/>
            <person name="Sato H."/>
            <person name="Tonouchi N."/>
        </authorList>
    </citation>
    <scope>NUCLEOTIDE SEQUENCE</scope>
    <source>
        <strain evidence="2">NBRC 1965</strain>
    </source>
</reference>